<dbReference type="InterPro" id="IPR050390">
    <property type="entry name" value="C5-Methyltransferase"/>
</dbReference>
<dbReference type="GO" id="GO:0005634">
    <property type="term" value="C:nucleus"/>
    <property type="evidence" value="ECO:0007669"/>
    <property type="project" value="TreeGrafter"/>
</dbReference>
<dbReference type="PANTHER" id="PTHR10629:SF50">
    <property type="entry name" value="DNA (CYTOSINE-5)-METHYLTRANSFERASE CMT3"/>
    <property type="match status" value="1"/>
</dbReference>
<protein>
    <submittedName>
        <fullName evidence="2">Uncharacterized protein</fullName>
    </submittedName>
</protein>
<dbReference type="GO" id="GO:0044027">
    <property type="term" value="P:negative regulation of gene expression via chromosomal CpG island methylation"/>
    <property type="evidence" value="ECO:0007669"/>
    <property type="project" value="TreeGrafter"/>
</dbReference>
<feature type="compositionally biased region" description="Basic residues" evidence="1">
    <location>
        <begin position="57"/>
        <end position="68"/>
    </location>
</feature>
<gene>
    <name evidence="2" type="ORF">MKW94_029838</name>
</gene>
<dbReference type="GO" id="GO:0003677">
    <property type="term" value="F:DNA binding"/>
    <property type="evidence" value="ECO:0007669"/>
    <property type="project" value="TreeGrafter"/>
</dbReference>
<dbReference type="InterPro" id="IPR029063">
    <property type="entry name" value="SAM-dependent_MTases_sf"/>
</dbReference>
<proteinExistence type="predicted"/>
<feature type="region of interest" description="Disordered" evidence="1">
    <location>
        <begin position="30"/>
        <end position="83"/>
    </location>
</feature>
<dbReference type="GO" id="GO:0003886">
    <property type="term" value="F:DNA (cytosine-5-)-methyltransferase activity"/>
    <property type="evidence" value="ECO:0007669"/>
    <property type="project" value="TreeGrafter"/>
</dbReference>
<dbReference type="AlphaFoldDB" id="A0AA41VC76"/>
<dbReference type="SUPFAM" id="SSF53335">
    <property type="entry name" value="S-adenosyl-L-methionine-dependent methyltransferases"/>
    <property type="match status" value="1"/>
</dbReference>
<comment type="caution">
    <text evidence="2">The sequence shown here is derived from an EMBL/GenBank/DDBJ whole genome shotgun (WGS) entry which is preliminary data.</text>
</comment>
<dbReference type="Gene3D" id="2.30.30.490">
    <property type="match status" value="1"/>
</dbReference>
<dbReference type="PANTHER" id="PTHR10629">
    <property type="entry name" value="CYTOSINE-SPECIFIC METHYLTRANSFERASE"/>
    <property type="match status" value="1"/>
</dbReference>
<feature type="non-terminal residue" evidence="2">
    <location>
        <position position="402"/>
    </location>
</feature>
<organism evidence="2 3">
    <name type="scientific">Papaver nudicaule</name>
    <name type="common">Iceland poppy</name>
    <dbReference type="NCBI Taxonomy" id="74823"/>
    <lineage>
        <taxon>Eukaryota</taxon>
        <taxon>Viridiplantae</taxon>
        <taxon>Streptophyta</taxon>
        <taxon>Embryophyta</taxon>
        <taxon>Tracheophyta</taxon>
        <taxon>Spermatophyta</taxon>
        <taxon>Magnoliopsida</taxon>
        <taxon>Ranunculales</taxon>
        <taxon>Papaveraceae</taxon>
        <taxon>Papaveroideae</taxon>
        <taxon>Papaver</taxon>
    </lineage>
</organism>
<evidence type="ECO:0000256" key="1">
    <source>
        <dbReference type="SAM" id="MobiDB-lite"/>
    </source>
</evidence>
<sequence length="402" mass="44856">MERRRSSRVSKPVFKPEMLKMAEEAVNDALKRKSRGKRKVVEGSKSGDANADTISRVNKKKKTTHTRVNKNDEKKVKREAQETDDCKLTGEPIASEEAKEKWPERYDTELLCFCLIFCFIKKIIKSNKEILIVKSHHSAAEVNGITYHLNDDAYVRVIGTGQSKLIDEKRIFFSEMIDENPLECLVGKPRIAMIANNVDSATKEAIIANSNLYCDLVYQPQYNSFVSIPPEKIKEATDGSDMETGGNKDSCTQGQSTKSELSLLDLYAGCGAMSTGLCLGAKVGGVNLVTRWALDLNESACQSLALNHPETKVTNDSGDNFLNLLREWERLCQQIGTSSESHEDEFRESEEDCEKVLPRELEVEEIVGISFGNPANLEKVKKSTGKGGKKVTIPKGTELYFK</sequence>
<name>A0AA41VC76_PAPNU</name>
<evidence type="ECO:0000313" key="3">
    <source>
        <dbReference type="Proteomes" id="UP001177140"/>
    </source>
</evidence>
<dbReference type="Gene3D" id="3.40.50.150">
    <property type="entry name" value="Vaccinia Virus protein VP39"/>
    <property type="match status" value="1"/>
</dbReference>
<feature type="region of interest" description="Disordered" evidence="1">
    <location>
        <begin position="235"/>
        <end position="255"/>
    </location>
</feature>
<reference evidence="2" key="1">
    <citation type="submission" date="2022-03" db="EMBL/GenBank/DDBJ databases">
        <title>A functionally conserved STORR gene fusion in Papaver species that diverged 16.8 million years ago.</title>
        <authorList>
            <person name="Catania T."/>
        </authorList>
    </citation>
    <scope>NUCLEOTIDE SEQUENCE</scope>
    <source>
        <strain evidence="2">S-191538</strain>
    </source>
</reference>
<dbReference type="Proteomes" id="UP001177140">
    <property type="component" value="Unassembled WGS sequence"/>
</dbReference>
<keyword evidence="3" id="KW-1185">Reference proteome</keyword>
<evidence type="ECO:0000313" key="2">
    <source>
        <dbReference type="EMBL" id="MCL7037473.1"/>
    </source>
</evidence>
<dbReference type="InterPro" id="IPR043151">
    <property type="entry name" value="BAH_sf"/>
</dbReference>
<dbReference type="EMBL" id="JAJJMA010179420">
    <property type="protein sequence ID" value="MCL7037473.1"/>
    <property type="molecule type" value="Genomic_DNA"/>
</dbReference>
<accession>A0AA41VC76</accession>
<feature type="compositionally biased region" description="Basic and acidic residues" evidence="1">
    <location>
        <begin position="69"/>
        <end position="83"/>
    </location>
</feature>